<dbReference type="InParanoid" id="Q754Z8"/>
<feature type="domain" description="FMR1-interacting protein 1 conserved" evidence="2">
    <location>
        <begin position="177"/>
        <end position="222"/>
    </location>
</feature>
<dbReference type="RefSeq" id="NP_985475.1">
    <property type="nucleotide sequence ID" value="NM_210829.1"/>
</dbReference>
<name>Q754Z8_EREGS</name>
<dbReference type="AlphaFoldDB" id="Q754Z8"/>
<dbReference type="OMA" id="HMERMGV"/>
<proteinExistence type="predicted"/>
<feature type="region of interest" description="Disordered" evidence="1">
    <location>
        <begin position="306"/>
        <end position="335"/>
    </location>
</feature>
<feature type="compositionally biased region" description="Polar residues" evidence="1">
    <location>
        <begin position="1"/>
        <end position="41"/>
    </location>
</feature>
<protein>
    <submittedName>
        <fullName evidence="3">AFL073Wp</fullName>
    </submittedName>
</protein>
<evidence type="ECO:0000259" key="2">
    <source>
        <dbReference type="Pfam" id="PF10453"/>
    </source>
</evidence>
<gene>
    <name evidence="3" type="ORF">AGOS_AFL073W</name>
</gene>
<dbReference type="HOGENOM" id="CLU_828948_0_0_1"/>
<dbReference type="Gene3D" id="6.10.250.1790">
    <property type="match status" value="1"/>
</dbReference>
<dbReference type="Pfam" id="PF10453">
    <property type="entry name" value="NUFIP1"/>
    <property type="match status" value="1"/>
</dbReference>
<keyword evidence="4" id="KW-1185">Reference proteome</keyword>
<dbReference type="KEGG" id="ago:AGOS_AFL073W"/>
<feature type="region of interest" description="Disordered" evidence="1">
    <location>
        <begin position="80"/>
        <end position="180"/>
    </location>
</feature>
<reference evidence="3 4" key="1">
    <citation type="journal article" date="2004" name="Science">
        <title>The Ashbya gossypii genome as a tool for mapping the ancient Saccharomyces cerevisiae genome.</title>
        <authorList>
            <person name="Dietrich F.S."/>
            <person name="Voegeli S."/>
            <person name="Brachat S."/>
            <person name="Lerch A."/>
            <person name="Gates K."/>
            <person name="Steiner S."/>
            <person name="Mohr C."/>
            <person name="Pohlmann R."/>
            <person name="Luedi P."/>
            <person name="Choi S."/>
            <person name="Wing R.A."/>
            <person name="Flavier A."/>
            <person name="Gaffney T.D."/>
            <person name="Philippsen P."/>
        </authorList>
    </citation>
    <scope>NUCLEOTIDE SEQUENCE [LARGE SCALE GENOMIC DNA]</scope>
    <source>
        <strain evidence="4">ATCC 10895 / CBS 109.51 / FGSC 9923 / NRRL Y-1056</strain>
    </source>
</reference>
<dbReference type="eggNOG" id="ENOG502S1E3">
    <property type="taxonomic scope" value="Eukaryota"/>
</dbReference>
<accession>Q754Z8</accession>
<evidence type="ECO:0000313" key="3">
    <source>
        <dbReference type="EMBL" id="AAS53299.1"/>
    </source>
</evidence>
<dbReference type="EMBL" id="AE016819">
    <property type="protein sequence ID" value="AAS53299.1"/>
    <property type="molecule type" value="Genomic_DNA"/>
</dbReference>
<feature type="region of interest" description="Disordered" evidence="1">
    <location>
        <begin position="1"/>
        <end position="59"/>
    </location>
</feature>
<sequence>MQNTSGNLPKPTFSGTLDGPSTQRTRPWEQGSEQPYATQSYAAPFPQQAPGYSNASLPLYGGASAAYAGQWQQPVLYTAQPYYQPPPPAGAPHLLPLEPYQTSVVGGRKPDARRGGARQAAGRVRKAPRAAYSGEKRKASHGGAQGTTVTQAEGSGDEGDEQAETGSEAGPTVDGAIAGTSIVLSTTEDIEKWRSERRKMWLLKISNQKEKHMEELGVSEQELRCSPLVQGRKDKKFISGIQSHVMRFTSKQNLSVGLVQRTMAAENAKILGFIKELGDANLLEHVLTEKEKEALFGKAMRAAENRKQFAGRSFTSQNDGRGRPPTRQPAGGPTN</sequence>
<evidence type="ECO:0000256" key="1">
    <source>
        <dbReference type="SAM" id="MobiDB-lite"/>
    </source>
</evidence>
<dbReference type="Proteomes" id="UP000000591">
    <property type="component" value="Chromosome VI"/>
</dbReference>
<dbReference type="STRING" id="284811.Q754Z8"/>
<dbReference type="OrthoDB" id="273070at2759"/>
<dbReference type="InterPro" id="IPR019496">
    <property type="entry name" value="NUFIP1_cons_dom"/>
</dbReference>
<evidence type="ECO:0000313" key="4">
    <source>
        <dbReference type="Proteomes" id="UP000000591"/>
    </source>
</evidence>
<dbReference type="GeneID" id="4621704"/>
<reference evidence="4" key="2">
    <citation type="journal article" date="2013" name="G3 (Bethesda)">
        <title>Genomes of Ashbya fungi isolated from insects reveal four mating-type loci, numerous translocations, lack of transposons, and distinct gene duplications.</title>
        <authorList>
            <person name="Dietrich F.S."/>
            <person name="Voegeli S."/>
            <person name="Kuo S."/>
            <person name="Philippsen P."/>
        </authorList>
    </citation>
    <scope>GENOME REANNOTATION</scope>
    <source>
        <strain evidence="4">ATCC 10895 / CBS 109.51 / FGSC 9923 / NRRL Y-1056</strain>
    </source>
</reference>
<organism evidence="3 4">
    <name type="scientific">Eremothecium gossypii (strain ATCC 10895 / CBS 109.51 / FGSC 9923 / NRRL Y-1056)</name>
    <name type="common">Yeast</name>
    <name type="synonym">Ashbya gossypii</name>
    <dbReference type="NCBI Taxonomy" id="284811"/>
    <lineage>
        <taxon>Eukaryota</taxon>
        <taxon>Fungi</taxon>
        <taxon>Dikarya</taxon>
        <taxon>Ascomycota</taxon>
        <taxon>Saccharomycotina</taxon>
        <taxon>Saccharomycetes</taxon>
        <taxon>Saccharomycetales</taxon>
        <taxon>Saccharomycetaceae</taxon>
        <taxon>Eremothecium</taxon>
    </lineage>
</organism>